<name>A0AAN7ARQ9_9PEZI</name>
<reference evidence="3" key="2">
    <citation type="submission" date="2023-05" db="EMBL/GenBank/DDBJ databases">
        <authorList>
            <consortium name="Lawrence Berkeley National Laboratory"/>
            <person name="Steindorff A."/>
            <person name="Hensen N."/>
            <person name="Bonometti L."/>
            <person name="Westerberg I."/>
            <person name="Brannstrom I.O."/>
            <person name="Guillou S."/>
            <person name="Cros-Aarteil S."/>
            <person name="Calhoun S."/>
            <person name="Haridas S."/>
            <person name="Kuo A."/>
            <person name="Mondo S."/>
            <person name="Pangilinan J."/>
            <person name="Riley R."/>
            <person name="Labutti K."/>
            <person name="Andreopoulos B."/>
            <person name="Lipzen A."/>
            <person name="Chen C."/>
            <person name="Yanf M."/>
            <person name="Daum C."/>
            <person name="Ng V."/>
            <person name="Clum A."/>
            <person name="Ohm R."/>
            <person name="Martin F."/>
            <person name="Silar P."/>
            <person name="Natvig D."/>
            <person name="Lalanne C."/>
            <person name="Gautier V."/>
            <person name="Ament-Velasquez S.L."/>
            <person name="Kruys A."/>
            <person name="Hutchinson M.I."/>
            <person name="Powell A.J."/>
            <person name="Barry K."/>
            <person name="Miller A.N."/>
            <person name="Grigoriev I.V."/>
            <person name="Debuchy R."/>
            <person name="Gladieux P."/>
            <person name="Thoren M.H."/>
            <person name="Johannesson H."/>
        </authorList>
    </citation>
    <scope>NUCLEOTIDE SEQUENCE</scope>
    <source>
        <strain evidence="3">CBS 315.58</strain>
    </source>
</reference>
<evidence type="ECO:0000313" key="3">
    <source>
        <dbReference type="EMBL" id="KAK4195220.1"/>
    </source>
</evidence>
<organism evidence="3 4">
    <name type="scientific">Triangularia verruculosa</name>
    <dbReference type="NCBI Taxonomy" id="2587418"/>
    <lineage>
        <taxon>Eukaryota</taxon>
        <taxon>Fungi</taxon>
        <taxon>Dikarya</taxon>
        <taxon>Ascomycota</taxon>
        <taxon>Pezizomycotina</taxon>
        <taxon>Sordariomycetes</taxon>
        <taxon>Sordariomycetidae</taxon>
        <taxon>Sordariales</taxon>
        <taxon>Podosporaceae</taxon>
        <taxon>Triangularia</taxon>
    </lineage>
</organism>
<sequence length="271" mass="29737">MRCHHHHYHFSKWPPPTPAANPSPSSPNSNPTSSPPSAPSSPPPIVLCPICTSPHEILTPLTPSRLRPTALPGIVLFCGHMVCKPCFTIHHNSIRTLESSPPESYRPASYIPAPPPAPPTVDCPVCEHPLSHADTSFCRHTLHTPAICPASGVPKTLPEGGQAPRFCSECRVLIGRLAGQDVVRLKGLGVTDADEMLREVTIKVPQSWDENFPMYAVDGVMVEDGKDPVEYIQGEVRRGIRTIEEETGSLWAQPEGEVSGKWWEERRGEYM</sequence>
<evidence type="ECO:0000256" key="1">
    <source>
        <dbReference type="SAM" id="MobiDB-lite"/>
    </source>
</evidence>
<feature type="domain" description="RING-type" evidence="2">
    <location>
        <begin position="48"/>
        <end position="126"/>
    </location>
</feature>
<dbReference type="EMBL" id="MU864021">
    <property type="protein sequence ID" value="KAK4195220.1"/>
    <property type="molecule type" value="Genomic_DNA"/>
</dbReference>
<proteinExistence type="predicted"/>
<feature type="compositionally biased region" description="Pro residues" evidence="1">
    <location>
        <begin position="14"/>
        <end position="25"/>
    </location>
</feature>
<evidence type="ECO:0000313" key="4">
    <source>
        <dbReference type="Proteomes" id="UP001303160"/>
    </source>
</evidence>
<dbReference type="Gene3D" id="3.30.40.10">
    <property type="entry name" value="Zinc/RING finger domain, C3HC4 (zinc finger)"/>
    <property type="match status" value="1"/>
</dbReference>
<dbReference type="AlphaFoldDB" id="A0AAN7ARQ9"/>
<dbReference type="InterPro" id="IPR013083">
    <property type="entry name" value="Znf_RING/FYVE/PHD"/>
</dbReference>
<feature type="region of interest" description="Disordered" evidence="1">
    <location>
        <begin position="14"/>
        <end position="41"/>
    </location>
</feature>
<reference evidence="3" key="1">
    <citation type="journal article" date="2023" name="Mol. Phylogenet. Evol.">
        <title>Genome-scale phylogeny and comparative genomics of the fungal order Sordariales.</title>
        <authorList>
            <person name="Hensen N."/>
            <person name="Bonometti L."/>
            <person name="Westerberg I."/>
            <person name="Brannstrom I.O."/>
            <person name="Guillou S."/>
            <person name="Cros-Aarteil S."/>
            <person name="Calhoun S."/>
            <person name="Haridas S."/>
            <person name="Kuo A."/>
            <person name="Mondo S."/>
            <person name="Pangilinan J."/>
            <person name="Riley R."/>
            <person name="LaButti K."/>
            <person name="Andreopoulos B."/>
            <person name="Lipzen A."/>
            <person name="Chen C."/>
            <person name="Yan M."/>
            <person name="Daum C."/>
            <person name="Ng V."/>
            <person name="Clum A."/>
            <person name="Steindorff A."/>
            <person name="Ohm R.A."/>
            <person name="Martin F."/>
            <person name="Silar P."/>
            <person name="Natvig D.O."/>
            <person name="Lalanne C."/>
            <person name="Gautier V."/>
            <person name="Ament-Velasquez S.L."/>
            <person name="Kruys A."/>
            <person name="Hutchinson M.I."/>
            <person name="Powell A.J."/>
            <person name="Barry K."/>
            <person name="Miller A.N."/>
            <person name="Grigoriev I.V."/>
            <person name="Debuchy R."/>
            <person name="Gladieux P."/>
            <person name="Hiltunen Thoren M."/>
            <person name="Johannesson H."/>
        </authorList>
    </citation>
    <scope>NUCLEOTIDE SEQUENCE</scope>
    <source>
        <strain evidence="3">CBS 315.58</strain>
    </source>
</reference>
<dbReference type="Proteomes" id="UP001303160">
    <property type="component" value="Unassembled WGS sequence"/>
</dbReference>
<comment type="caution">
    <text evidence="3">The sequence shown here is derived from an EMBL/GenBank/DDBJ whole genome shotgun (WGS) entry which is preliminary data.</text>
</comment>
<protein>
    <recommendedName>
        <fullName evidence="2">RING-type domain-containing protein</fullName>
    </recommendedName>
</protein>
<evidence type="ECO:0000259" key="2">
    <source>
        <dbReference type="SMART" id="SM00184"/>
    </source>
</evidence>
<gene>
    <name evidence="3" type="ORF">QBC40DRAFT_259238</name>
</gene>
<accession>A0AAN7ARQ9</accession>
<dbReference type="InterPro" id="IPR001841">
    <property type="entry name" value="Znf_RING"/>
</dbReference>
<keyword evidence="4" id="KW-1185">Reference proteome</keyword>
<dbReference type="SMART" id="SM00184">
    <property type="entry name" value="RING"/>
    <property type="match status" value="1"/>
</dbReference>